<sequence>MSKIKKTIHVYSEGKYMGNIMYIYCIPSFSEEELEDEILRYFPNLKGKRWNLKFS</sequence>
<protein>
    <submittedName>
        <fullName evidence="1">Uncharacterized protein</fullName>
    </submittedName>
</protein>
<proteinExistence type="predicted"/>
<evidence type="ECO:0000313" key="1">
    <source>
        <dbReference type="EMBL" id="BBK87874.1"/>
    </source>
</evidence>
<organism evidence="1 2">
    <name type="scientific">Bacteroides uniformis</name>
    <dbReference type="NCBI Taxonomy" id="820"/>
    <lineage>
        <taxon>Bacteria</taxon>
        <taxon>Pseudomonadati</taxon>
        <taxon>Bacteroidota</taxon>
        <taxon>Bacteroidia</taxon>
        <taxon>Bacteroidales</taxon>
        <taxon>Bacteroidaceae</taxon>
        <taxon>Bacteroides</taxon>
    </lineage>
</organism>
<gene>
    <name evidence="1" type="ORF">Bun01g_22440</name>
</gene>
<name>A0A4Y1VG42_BACUN</name>
<reference evidence="1 2" key="1">
    <citation type="submission" date="2019-06" db="EMBL/GenBank/DDBJ databases">
        <title>Complete genome sequence of Bacteroides uniformis NBRC 113350.</title>
        <authorList>
            <person name="Miura T."/>
            <person name="Furukawa M."/>
            <person name="Shimamura M."/>
            <person name="Ohyama Y."/>
            <person name="Yamazoe A."/>
            <person name="Kawasaki H."/>
        </authorList>
    </citation>
    <scope>NUCLEOTIDE SEQUENCE [LARGE SCALE GENOMIC DNA]</scope>
    <source>
        <strain evidence="1 2">NBRC 113350</strain>
    </source>
</reference>
<dbReference type="AlphaFoldDB" id="A0A4Y1VG42"/>
<evidence type="ECO:0000313" key="2">
    <source>
        <dbReference type="Proteomes" id="UP000320533"/>
    </source>
</evidence>
<dbReference type="KEGG" id="bun:Bun01g_22440"/>
<accession>A0A4Y1VG42</accession>
<dbReference type="Proteomes" id="UP000320533">
    <property type="component" value="Chromosome"/>
</dbReference>
<dbReference type="EMBL" id="AP019724">
    <property type="protein sequence ID" value="BBK87874.1"/>
    <property type="molecule type" value="Genomic_DNA"/>
</dbReference>